<keyword evidence="4" id="KW-1185">Reference proteome</keyword>
<dbReference type="Proteomes" id="UP000215914">
    <property type="component" value="Chromosome 13"/>
</dbReference>
<name>A0A251ST01_HELAN</name>
<keyword evidence="1" id="KW-0812">Transmembrane</keyword>
<dbReference type="PANTHER" id="PTHR36809:SF1">
    <property type="entry name" value="TRANSMEMBRANE PROTEIN"/>
    <property type="match status" value="1"/>
</dbReference>
<evidence type="ECO:0000313" key="2">
    <source>
        <dbReference type="EMBL" id="KAF5773929.1"/>
    </source>
</evidence>
<reference evidence="3" key="2">
    <citation type="submission" date="2017-02" db="EMBL/GenBank/DDBJ databases">
        <title>Sunflower complete genome.</title>
        <authorList>
            <person name="Langlade N."/>
            <person name="Munos S."/>
        </authorList>
    </citation>
    <scope>NUCLEOTIDE SEQUENCE [LARGE SCALE GENOMIC DNA]</scope>
    <source>
        <tissue evidence="3">Leaves</tissue>
    </source>
</reference>
<gene>
    <name evidence="3" type="ORF">HannXRQ_Chr13g0408011</name>
    <name evidence="2" type="ORF">HanXRQr2_Chr13g0594361</name>
</gene>
<evidence type="ECO:0008006" key="5">
    <source>
        <dbReference type="Google" id="ProtNLM"/>
    </source>
</evidence>
<dbReference type="AlphaFoldDB" id="A0A251ST01"/>
<reference evidence="2" key="3">
    <citation type="submission" date="2020-06" db="EMBL/GenBank/DDBJ databases">
        <title>Helianthus annuus Genome sequencing and assembly Release 2.</title>
        <authorList>
            <person name="Gouzy J."/>
            <person name="Langlade N."/>
            <person name="Munos S."/>
        </authorList>
    </citation>
    <scope>NUCLEOTIDE SEQUENCE</scope>
    <source>
        <tissue evidence="2">Leaves</tissue>
    </source>
</reference>
<reference evidence="2 4" key="1">
    <citation type="journal article" date="2017" name="Nature">
        <title>The sunflower genome provides insights into oil metabolism, flowering and Asterid evolution.</title>
        <authorList>
            <person name="Badouin H."/>
            <person name="Gouzy J."/>
            <person name="Grassa C.J."/>
            <person name="Murat F."/>
            <person name="Staton S.E."/>
            <person name="Cottret L."/>
            <person name="Lelandais-Briere C."/>
            <person name="Owens G.L."/>
            <person name="Carrere S."/>
            <person name="Mayjonade B."/>
            <person name="Legrand L."/>
            <person name="Gill N."/>
            <person name="Kane N.C."/>
            <person name="Bowers J.E."/>
            <person name="Hubner S."/>
            <person name="Bellec A."/>
            <person name="Berard A."/>
            <person name="Berges H."/>
            <person name="Blanchet N."/>
            <person name="Boniface M.C."/>
            <person name="Brunel D."/>
            <person name="Catrice O."/>
            <person name="Chaidir N."/>
            <person name="Claudel C."/>
            <person name="Donnadieu C."/>
            <person name="Faraut T."/>
            <person name="Fievet G."/>
            <person name="Helmstetter N."/>
            <person name="King M."/>
            <person name="Knapp S.J."/>
            <person name="Lai Z."/>
            <person name="Le Paslier M.C."/>
            <person name="Lippi Y."/>
            <person name="Lorenzon L."/>
            <person name="Mandel J.R."/>
            <person name="Marage G."/>
            <person name="Marchand G."/>
            <person name="Marquand E."/>
            <person name="Bret-Mestries E."/>
            <person name="Morien E."/>
            <person name="Nambeesan S."/>
            <person name="Nguyen T."/>
            <person name="Pegot-Espagnet P."/>
            <person name="Pouilly N."/>
            <person name="Raftis F."/>
            <person name="Sallet E."/>
            <person name="Schiex T."/>
            <person name="Thomas J."/>
            <person name="Vandecasteele C."/>
            <person name="Vares D."/>
            <person name="Vear F."/>
            <person name="Vautrin S."/>
            <person name="Crespi M."/>
            <person name="Mangin B."/>
            <person name="Burke J.M."/>
            <person name="Salse J."/>
            <person name="Munos S."/>
            <person name="Vincourt P."/>
            <person name="Rieseberg L.H."/>
            <person name="Langlade N.B."/>
        </authorList>
    </citation>
    <scope>NUCLEOTIDE SEQUENCE [LARGE SCALE GENOMIC DNA]</scope>
    <source>
        <strain evidence="4">cv. SF193</strain>
        <tissue evidence="2">Leaves</tissue>
    </source>
</reference>
<sequence>MCKPEHNLFKFTCKYHRISLMDTLPSLRPPISCNYISPSKNLYHGNHRHQFSCKTHRISAVDEVSAVTFDPGAPDITWQIVVGSIAGVAPFVVAGIEFSKRIVAQKKCNECGGSGLVLIEDEYIRCPNCGGFLPWQSWRRFFSG</sequence>
<evidence type="ECO:0000313" key="4">
    <source>
        <dbReference type="Proteomes" id="UP000215914"/>
    </source>
</evidence>
<protein>
    <recommendedName>
        <fullName evidence="5">Viral late gene transcription factor 3 zinc ribbon domain-containing protein</fullName>
    </recommendedName>
</protein>
<feature type="transmembrane region" description="Helical" evidence="1">
    <location>
        <begin position="76"/>
        <end position="96"/>
    </location>
</feature>
<dbReference type="InParanoid" id="A0A251ST01"/>
<dbReference type="Gramene" id="mRNA:HanXRQr2_Chr13g0594361">
    <property type="protein sequence ID" value="mRNA:HanXRQr2_Chr13g0594361"/>
    <property type="gene ID" value="HanXRQr2_Chr13g0594361"/>
</dbReference>
<dbReference type="FunCoup" id="A0A251ST01">
    <property type="interactions" value="126"/>
</dbReference>
<dbReference type="OMA" id="EYIRCPN"/>
<proteinExistence type="predicted"/>
<keyword evidence="1" id="KW-1133">Transmembrane helix</keyword>
<keyword evidence="1" id="KW-0472">Membrane</keyword>
<accession>A0A251ST01</accession>
<evidence type="ECO:0000256" key="1">
    <source>
        <dbReference type="SAM" id="Phobius"/>
    </source>
</evidence>
<evidence type="ECO:0000313" key="3">
    <source>
        <dbReference type="EMBL" id="OTG01987.1"/>
    </source>
</evidence>
<dbReference type="EMBL" id="MNCJ02000328">
    <property type="protein sequence ID" value="KAF5773929.1"/>
    <property type="molecule type" value="Genomic_DNA"/>
</dbReference>
<dbReference type="PANTHER" id="PTHR36809">
    <property type="entry name" value="TRANSMEMBRANE PROTEIN"/>
    <property type="match status" value="1"/>
</dbReference>
<organism evidence="3 4">
    <name type="scientific">Helianthus annuus</name>
    <name type="common">Common sunflower</name>
    <dbReference type="NCBI Taxonomy" id="4232"/>
    <lineage>
        <taxon>Eukaryota</taxon>
        <taxon>Viridiplantae</taxon>
        <taxon>Streptophyta</taxon>
        <taxon>Embryophyta</taxon>
        <taxon>Tracheophyta</taxon>
        <taxon>Spermatophyta</taxon>
        <taxon>Magnoliopsida</taxon>
        <taxon>eudicotyledons</taxon>
        <taxon>Gunneridae</taxon>
        <taxon>Pentapetalae</taxon>
        <taxon>asterids</taxon>
        <taxon>campanulids</taxon>
        <taxon>Asterales</taxon>
        <taxon>Asteraceae</taxon>
        <taxon>Asteroideae</taxon>
        <taxon>Heliantheae alliance</taxon>
        <taxon>Heliantheae</taxon>
        <taxon>Helianthus</taxon>
    </lineage>
</organism>
<dbReference type="EMBL" id="CM007902">
    <property type="protein sequence ID" value="OTG01987.1"/>
    <property type="molecule type" value="Genomic_DNA"/>
</dbReference>